<evidence type="ECO:0000313" key="1">
    <source>
        <dbReference type="EMBL" id="QEK50981.1"/>
    </source>
</evidence>
<dbReference type="Proteomes" id="UP000323653">
    <property type="component" value="Chromosome"/>
</dbReference>
<dbReference type="AlphaFoldDB" id="A0A5C0VH68"/>
<dbReference type="KEGG" id="pej:FYC62_04315"/>
<protein>
    <recommendedName>
        <fullName evidence="3">DNA alkylation repair enzyme</fullName>
    </recommendedName>
</protein>
<reference evidence="1 2" key="1">
    <citation type="submission" date="2019-08" db="EMBL/GenBank/DDBJ databases">
        <title>Pedobacter sp. nov., isolated from Han river, South Korea.</title>
        <authorList>
            <person name="Lee D.-H."/>
            <person name="Kim Y.-S."/>
            <person name="Hwang E.-M."/>
            <person name="Le Tran T.C."/>
            <person name="Cha C.-J."/>
        </authorList>
    </citation>
    <scope>NUCLEOTIDE SEQUENCE [LARGE SCALE GENOMIC DNA]</scope>
    <source>
        <strain evidence="1 2">CJ43</strain>
    </source>
</reference>
<dbReference type="SUPFAM" id="SSF48371">
    <property type="entry name" value="ARM repeat"/>
    <property type="match status" value="1"/>
</dbReference>
<sequence length="187" mass="21765">MDKEQLTNFLKHHYQKQKTIDLAKQVESGSISINDVLQLCFHQNQQIAFRAAWLLEYAEIAAPDVFKELVRHFLELYKTTDNASVQRHFSKIGMRLVHRNWKDFYQLTAEDLSALLEPSFDWLINPKVPVAVKCNCLDIIYALSDEQDWALEELKVVLQDFLTSSSPALISRAKRVLYKIKRKGQRG</sequence>
<keyword evidence="2" id="KW-1185">Reference proteome</keyword>
<proteinExistence type="predicted"/>
<dbReference type="InterPro" id="IPR016024">
    <property type="entry name" value="ARM-type_fold"/>
</dbReference>
<accession>A0A5C0VH68</accession>
<dbReference type="EMBL" id="CP043329">
    <property type="protein sequence ID" value="QEK50981.1"/>
    <property type="molecule type" value="Genomic_DNA"/>
</dbReference>
<gene>
    <name evidence="1" type="ORF">FYC62_04315</name>
</gene>
<organism evidence="1 2">
    <name type="scientific">Pedobacter aquae</name>
    <dbReference type="NCBI Taxonomy" id="2605747"/>
    <lineage>
        <taxon>Bacteria</taxon>
        <taxon>Pseudomonadati</taxon>
        <taxon>Bacteroidota</taxon>
        <taxon>Sphingobacteriia</taxon>
        <taxon>Sphingobacteriales</taxon>
        <taxon>Sphingobacteriaceae</taxon>
        <taxon>Pedobacter</taxon>
    </lineage>
</organism>
<evidence type="ECO:0008006" key="3">
    <source>
        <dbReference type="Google" id="ProtNLM"/>
    </source>
</evidence>
<dbReference type="RefSeq" id="WP_149074057.1">
    <property type="nucleotide sequence ID" value="NZ_CP043329.1"/>
</dbReference>
<name>A0A5C0VH68_9SPHI</name>
<evidence type="ECO:0000313" key="2">
    <source>
        <dbReference type="Proteomes" id="UP000323653"/>
    </source>
</evidence>